<accession>E7RXA0</accession>
<comment type="similarity">
    <text evidence="2">Belongs to the binding-protein-dependent transport system permease family. FecCD subfamily.</text>
</comment>
<feature type="transmembrane region" description="Helical" evidence="8">
    <location>
        <begin position="311"/>
        <end position="329"/>
    </location>
</feature>
<dbReference type="Gene3D" id="1.10.3470.10">
    <property type="entry name" value="ABC transporter involved in vitamin B12 uptake, BtuC"/>
    <property type="match status" value="1"/>
</dbReference>
<evidence type="ECO:0000256" key="4">
    <source>
        <dbReference type="ARBA" id="ARBA00022475"/>
    </source>
</evidence>
<dbReference type="eggNOG" id="COG0609">
    <property type="taxonomic scope" value="Bacteria"/>
</dbReference>
<evidence type="ECO:0000313" key="10">
    <source>
        <dbReference type="Proteomes" id="UP000011021"/>
    </source>
</evidence>
<keyword evidence="10" id="KW-1185">Reference proteome</keyword>
<dbReference type="Proteomes" id="UP000011021">
    <property type="component" value="Unassembled WGS sequence"/>
</dbReference>
<keyword evidence="3" id="KW-0813">Transport</keyword>
<proteinExistence type="inferred from homology"/>
<comment type="subcellular location">
    <subcellularLocation>
        <location evidence="1">Cell membrane</location>
        <topology evidence="1">Multi-pass membrane protein</topology>
    </subcellularLocation>
</comment>
<evidence type="ECO:0000256" key="6">
    <source>
        <dbReference type="ARBA" id="ARBA00022989"/>
    </source>
</evidence>
<feature type="transmembrane region" description="Helical" evidence="8">
    <location>
        <begin position="153"/>
        <end position="172"/>
    </location>
</feature>
<feature type="transmembrane region" description="Helical" evidence="8">
    <location>
        <begin position="96"/>
        <end position="115"/>
    </location>
</feature>
<dbReference type="HOGENOM" id="CLU_013016_1_0_4"/>
<comment type="caution">
    <text evidence="9">The sequence shown here is derived from an EMBL/GenBank/DDBJ whole genome shotgun (WGS) entry which is preliminary data.</text>
</comment>
<dbReference type="PANTHER" id="PTHR30472">
    <property type="entry name" value="FERRIC ENTEROBACTIN TRANSPORT SYSTEM PERMEASE PROTEIN"/>
    <property type="match status" value="1"/>
</dbReference>
<keyword evidence="7 8" id="KW-0472">Membrane</keyword>
<dbReference type="GO" id="GO:0005886">
    <property type="term" value="C:plasma membrane"/>
    <property type="evidence" value="ECO:0007669"/>
    <property type="project" value="UniProtKB-SubCell"/>
</dbReference>
<keyword evidence="5 8" id="KW-0812">Transmembrane</keyword>
<dbReference type="CDD" id="cd06550">
    <property type="entry name" value="TM_ABC_iron-siderophores_like"/>
    <property type="match status" value="1"/>
</dbReference>
<dbReference type="SUPFAM" id="SSF81345">
    <property type="entry name" value="ABC transporter involved in vitamin B12 uptake, BtuC"/>
    <property type="match status" value="1"/>
</dbReference>
<evidence type="ECO:0000313" key="9">
    <source>
        <dbReference type="EMBL" id="EFV94896.1"/>
    </source>
</evidence>
<dbReference type="EMBL" id="AEQP01000008">
    <property type="protein sequence ID" value="EFV94896.1"/>
    <property type="molecule type" value="Genomic_DNA"/>
</dbReference>
<dbReference type="STRING" id="887898.HMPREF0551_1313"/>
<feature type="transmembrane region" description="Helical" evidence="8">
    <location>
        <begin position="121"/>
        <end position="141"/>
    </location>
</feature>
<dbReference type="PANTHER" id="PTHR30472:SF1">
    <property type="entry name" value="FE(3+) DICITRATE TRANSPORT SYSTEM PERMEASE PROTEIN FECC-RELATED"/>
    <property type="match status" value="1"/>
</dbReference>
<dbReference type="InterPro" id="IPR000522">
    <property type="entry name" value="ABC_transptr_permease_BtuC"/>
</dbReference>
<dbReference type="Pfam" id="PF01032">
    <property type="entry name" value="FecCD"/>
    <property type="match status" value="1"/>
</dbReference>
<dbReference type="FunFam" id="1.10.3470.10:FF:000001">
    <property type="entry name" value="Vitamin B12 ABC transporter permease BtuC"/>
    <property type="match status" value="1"/>
</dbReference>
<name>E7RXA0_9BURK</name>
<feature type="transmembrane region" description="Helical" evidence="8">
    <location>
        <begin position="67"/>
        <end position="84"/>
    </location>
</feature>
<gene>
    <name evidence="9" type="ORF">HMPREF0551_1313</name>
</gene>
<organism evidence="9 10">
    <name type="scientific">Lautropia mirabilis ATCC 51599</name>
    <dbReference type="NCBI Taxonomy" id="887898"/>
    <lineage>
        <taxon>Bacteria</taxon>
        <taxon>Pseudomonadati</taxon>
        <taxon>Pseudomonadota</taxon>
        <taxon>Betaproteobacteria</taxon>
        <taxon>Burkholderiales</taxon>
        <taxon>Burkholderiaceae</taxon>
        <taxon>Lautropia</taxon>
    </lineage>
</organism>
<keyword evidence="6 8" id="KW-1133">Transmembrane helix</keyword>
<sequence>MTLLPAWLRWVLPLIALAVLGFLSAYLYSPGALAITPSDVLAALKAPNSTDLSIPQMLVVETRLPRIVVALLCGAVLAVSGLLLQTMTRNPLASPSLLSINAGAGLGVILAGVFMTGAGALTQSTAAAIGGALSWTLVMWISYRDGRLQKSRLILAGIAVSAFCAALGKASLILDENQASAVISWLAGGVSNMSWKQVHEYWPLVVVPAIPLVWLVPRLNILSLSDEAAQSLGVSVRQLRFWLTTVVLIWVGASVATTGPIAFIGLLVPHLARHWIGYDLRRTVPMCALLGGLLFVAADLLARALAHPADLPAGAVLALIGAPCFVLLAKSRSDQ</sequence>
<evidence type="ECO:0000256" key="2">
    <source>
        <dbReference type="ARBA" id="ARBA00007935"/>
    </source>
</evidence>
<evidence type="ECO:0000256" key="7">
    <source>
        <dbReference type="ARBA" id="ARBA00023136"/>
    </source>
</evidence>
<reference evidence="9 10" key="1">
    <citation type="submission" date="2010-12" db="EMBL/GenBank/DDBJ databases">
        <authorList>
            <person name="Muzny D."/>
            <person name="Qin X."/>
            <person name="Deng J."/>
            <person name="Jiang H."/>
            <person name="Liu Y."/>
            <person name="Qu J."/>
            <person name="Song X.-Z."/>
            <person name="Zhang L."/>
            <person name="Thornton R."/>
            <person name="Coyle M."/>
            <person name="Francisco L."/>
            <person name="Jackson L."/>
            <person name="Javaid M."/>
            <person name="Korchina V."/>
            <person name="Kovar C."/>
            <person name="Mata R."/>
            <person name="Mathew T."/>
            <person name="Ngo R."/>
            <person name="Nguyen L."/>
            <person name="Nguyen N."/>
            <person name="Okwuonu G."/>
            <person name="Ongeri F."/>
            <person name="Pham C."/>
            <person name="Simmons D."/>
            <person name="Wilczek-Boney K."/>
            <person name="Hale W."/>
            <person name="Jakkamsetti A."/>
            <person name="Pham P."/>
            <person name="Ruth R."/>
            <person name="San Lucas F."/>
            <person name="Warren J."/>
            <person name="Zhang J."/>
            <person name="Zhao Z."/>
            <person name="Zhou C."/>
            <person name="Zhu D."/>
            <person name="Lee S."/>
            <person name="Bess C."/>
            <person name="Blankenburg K."/>
            <person name="Forbes L."/>
            <person name="Fu Q."/>
            <person name="Gubbala S."/>
            <person name="Hirani K."/>
            <person name="Jayaseelan J.C."/>
            <person name="Lara F."/>
            <person name="Munidasa M."/>
            <person name="Palculict T."/>
            <person name="Patil S."/>
            <person name="Pu L.-L."/>
            <person name="Saada N."/>
            <person name="Tang L."/>
            <person name="Weissenberger G."/>
            <person name="Zhu Y."/>
            <person name="Hemphill L."/>
            <person name="Shang Y."/>
            <person name="Youmans B."/>
            <person name="Ayvaz T."/>
            <person name="Ross M."/>
            <person name="Santibanez J."/>
            <person name="Aqrawi P."/>
            <person name="Gross S."/>
            <person name="Joshi V."/>
            <person name="Fowler G."/>
            <person name="Nazareth L."/>
            <person name="Reid J."/>
            <person name="Worley K."/>
            <person name="Petrosino J."/>
            <person name="Highlander S."/>
            <person name="Gibbs R."/>
        </authorList>
    </citation>
    <scope>NUCLEOTIDE SEQUENCE [LARGE SCALE GENOMIC DNA]</scope>
    <source>
        <strain evidence="9 10">ATCC 51599</strain>
    </source>
</reference>
<dbReference type="InterPro" id="IPR037294">
    <property type="entry name" value="ABC_BtuC-like"/>
</dbReference>
<evidence type="ECO:0000256" key="8">
    <source>
        <dbReference type="SAM" id="Phobius"/>
    </source>
</evidence>
<feature type="transmembrane region" description="Helical" evidence="8">
    <location>
        <begin position="284"/>
        <end position="305"/>
    </location>
</feature>
<feature type="transmembrane region" description="Helical" evidence="8">
    <location>
        <begin position="241"/>
        <end position="272"/>
    </location>
</feature>
<evidence type="ECO:0000256" key="1">
    <source>
        <dbReference type="ARBA" id="ARBA00004651"/>
    </source>
</evidence>
<dbReference type="GO" id="GO:0033214">
    <property type="term" value="P:siderophore-iron import into cell"/>
    <property type="evidence" value="ECO:0007669"/>
    <property type="project" value="TreeGrafter"/>
</dbReference>
<dbReference type="AlphaFoldDB" id="E7RXA0"/>
<keyword evidence="4" id="KW-1003">Cell membrane</keyword>
<dbReference type="GO" id="GO:0022857">
    <property type="term" value="F:transmembrane transporter activity"/>
    <property type="evidence" value="ECO:0007669"/>
    <property type="project" value="InterPro"/>
</dbReference>
<evidence type="ECO:0000256" key="5">
    <source>
        <dbReference type="ARBA" id="ARBA00022692"/>
    </source>
</evidence>
<feature type="transmembrane region" description="Helical" evidence="8">
    <location>
        <begin position="7"/>
        <end position="28"/>
    </location>
</feature>
<dbReference type="RefSeq" id="WP_005673577.1">
    <property type="nucleotide sequence ID" value="NZ_CP146288.1"/>
</dbReference>
<protein>
    <submittedName>
        <fullName evidence="9">Iron chelate uptake ABC transporter, FeCT family, permease protein</fullName>
    </submittedName>
</protein>
<evidence type="ECO:0000256" key="3">
    <source>
        <dbReference type="ARBA" id="ARBA00022448"/>
    </source>
</evidence>